<dbReference type="InterPro" id="IPR050707">
    <property type="entry name" value="HTH_MetabolicPath_Reg"/>
</dbReference>
<accession>A0ABX1IXN9</accession>
<feature type="compositionally biased region" description="Low complexity" evidence="3">
    <location>
        <begin position="1"/>
        <end position="14"/>
    </location>
</feature>
<evidence type="ECO:0000256" key="2">
    <source>
        <dbReference type="ARBA" id="ARBA00023163"/>
    </source>
</evidence>
<dbReference type="InterPro" id="IPR036388">
    <property type="entry name" value="WH-like_DNA-bd_sf"/>
</dbReference>
<evidence type="ECO:0000313" key="5">
    <source>
        <dbReference type="EMBL" id="NKQ52079.1"/>
    </source>
</evidence>
<dbReference type="PANTHER" id="PTHR30136">
    <property type="entry name" value="HELIX-TURN-HELIX TRANSCRIPTIONAL REGULATOR, ICLR FAMILY"/>
    <property type="match status" value="1"/>
</dbReference>
<feature type="region of interest" description="Disordered" evidence="3">
    <location>
        <begin position="1"/>
        <end position="29"/>
    </location>
</feature>
<comment type="caution">
    <text evidence="5">The sequence shown here is derived from an EMBL/GenBank/DDBJ whole genome shotgun (WGS) entry which is preliminary data.</text>
</comment>
<organism evidence="5 6">
    <name type="scientific">Amycolatopsis acididurans</name>
    <dbReference type="NCBI Taxonomy" id="2724524"/>
    <lineage>
        <taxon>Bacteria</taxon>
        <taxon>Bacillati</taxon>
        <taxon>Actinomycetota</taxon>
        <taxon>Actinomycetes</taxon>
        <taxon>Pseudonocardiales</taxon>
        <taxon>Pseudonocardiaceae</taxon>
        <taxon>Amycolatopsis</taxon>
    </lineage>
</organism>
<dbReference type="InterPro" id="IPR029016">
    <property type="entry name" value="GAF-like_dom_sf"/>
</dbReference>
<dbReference type="SMART" id="SM00346">
    <property type="entry name" value="HTH_ICLR"/>
    <property type="match status" value="1"/>
</dbReference>
<dbReference type="Gene3D" id="1.10.10.10">
    <property type="entry name" value="Winged helix-like DNA-binding domain superfamily/Winged helix DNA-binding domain"/>
    <property type="match status" value="1"/>
</dbReference>
<dbReference type="SUPFAM" id="SSF46785">
    <property type="entry name" value="Winged helix' DNA-binding domain"/>
    <property type="match status" value="1"/>
</dbReference>
<sequence length="242" mass="24796">MCGRGAADARAGAGAHRRVPLPGDGRVTREPPARRVLRLIEAFGAATGALKLTELSHRAGLPLSTTHRMAGEFVRCGALEKSAAGYRIGARLRRAVIDAPHGLGVRELARPFVEDLGAATGKPVVLAMRQGRELVCDEYRPDGEAGCGRRRALNGTSAGLVLLAHAPPEISDGQRDLARVRRCGFAATPDGVAAPVHDGTGAVVAAIGVAGTARYVSAVVAVARGISRALGAKEAGGGDADP</sequence>
<reference evidence="5 6" key="1">
    <citation type="submission" date="2020-04" db="EMBL/GenBank/DDBJ databases">
        <title>Novel species.</title>
        <authorList>
            <person name="Teo W.F.A."/>
            <person name="Lipun K."/>
            <person name="Srisuk N."/>
            <person name="Duangmal K."/>
        </authorList>
    </citation>
    <scope>NUCLEOTIDE SEQUENCE [LARGE SCALE GENOMIC DNA]</scope>
    <source>
        <strain evidence="5 6">K13G38</strain>
    </source>
</reference>
<name>A0ABX1IXN9_9PSEU</name>
<gene>
    <name evidence="5" type="ORF">HFP15_04205</name>
</gene>
<dbReference type="InterPro" id="IPR036390">
    <property type="entry name" value="WH_DNA-bd_sf"/>
</dbReference>
<dbReference type="Pfam" id="PF09339">
    <property type="entry name" value="HTH_IclR"/>
    <property type="match status" value="1"/>
</dbReference>
<evidence type="ECO:0000256" key="3">
    <source>
        <dbReference type="SAM" id="MobiDB-lite"/>
    </source>
</evidence>
<dbReference type="EMBL" id="JAAXLS010000002">
    <property type="protein sequence ID" value="NKQ52079.1"/>
    <property type="molecule type" value="Genomic_DNA"/>
</dbReference>
<evidence type="ECO:0000259" key="4">
    <source>
        <dbReference type="PROSITE" id="PS51077"/>
    </source>
</evidence>
<proteinExistence type="predicted"/>
<feature type="domain" description="HTH iclR-type" evidence="4">
    <location>
        <begin position="30"/>
        <end position="90"/>
    </location>
</feature>
<dbReference type="SUPFAM" id="SSF55781">
    <property type="entry name" value="GAF domain-like"/>
    <property type="match status" value="1"/>
</dbReference>
<protein>
    <submittedName>
        <fullName evidence="5">Helix-turn-helix domain-containing protein</fullName>
    </submittedName>
</protein>
<dbReference type="PANTHER" id="PTHR30136:SF24">
    <property type="entry name" value="HTH-TYPE TRANSCRIPTIONAL REPRESSOR ALLR"/>
    <property type="match status" value="1"/>
</dbReference>
<dbReference type="InterPro" id="IPR005471">
    <property type="entry name" value="Tscrpt_reg_IclR_N"/>
</dbReference>
<dbReference type="Gene3D" id="3.30.450.40">
    <property type="match status" value="2"/>
</dbReference>
<evidence type="ECO:0000313" key="6">
    <source>
        <dbReference type="Proteomes" id="UP000715441"/>
    </source>
</evidence>
<dbReference type="PROSITE" id="PS51077">
    <property type="entry name" value="HTH_ICLR"/>
    <property type="match status" value="1"/>
</dbReference>
<dbReference type="Proteomes" id="UP000715441">
    <property type="component" value="Unassembled WGS sequence"/>
</dbReference>
<keyword evidence="2" id="KW-0804">Transcription</keyword>
<keyword evidence="6" id="KW-1185">Reference proteome</keyword>
<keyword evidence="1" id="KW-0805">Transcription regulation</keyword>
<evidence type="ECO:0000256" key="1">
    <source>
        <dbReference type="ARBA" id="ARBA00023015"/>
    </source>
</evidence>